<evidence type="ECO:0000256" key="1">
    <source>
        <dbReference type="ARBA" id="ARBA00008601"/>
    </source>
</evidence>
<keyword evidence="5" id="KW-0863">Zinc-finger</keyword>
<dbReference type="EC" id="3.1.3.48" evidence="2"/>
<dbReference type="Proteomes" id="UP000321331">
    <property type="component" value="Unassembled WGS sequence"/>
</dbReference>
<feature type="region of interest" description="Disordered" evidence="6">
    <location>
        <begin position="301"/>
        <end position="355"/>
    </location>
</feature>
<reference evidence="9 10" key="1">
    <citation type="submission" date="2019-07" db="EMBL/GenBank/DDBJ databases">
        <title>The First High-Quality Draft Genome Sequence of the Causal Agent of the Current Panama Disease Epidemic.</title>
        <authorList>
            <person name="Warmington R.J."/>
            <person name="Kay W."/>
            <person name="Jeffries A."/>
            <person name="Bebber D."/>
            <person name="Moore K."/>
            <person name="Studholme D.J."/>
        </authorList>
    </citation>
    <scope>NUCLEOTIDE SEQUENCE [LARGE SCALE GENOMIC DNA]</scope>
    <source>
        <strain evidence="9 10">TR4</strain>
    </source>
</reference>
<evidence type="ECO:0000259" key="8">
    <source>
        <dbReference type="PROSITE" id="PS50157"/>
    </source>
</evidence>
<feature type="compositionally biased region" description="Basic and acidic residues" evidence="6">
    <location>
        <begin position="311"/>
        <end position="328"/>
    </location>
</feature>
<gene>
    <name evidence="9" type="ORF">FocTR4_00008086</name>
</gene>
<feature type="region of interest" description="Disordered" evidence="6">
    <location>
        <begin position="88"/>
        <end position="142"/>
    </location>
</feature>
<feature type="domain" description="Tyrosine specific protein phosphatases" evidence="7">
    <location>
        <begin position="878"/>
        <end position="948"/>
    </location>
</feature>
<evidence type="ECO:0000259" key="7">
    <source>
        <dbReference type="PROSITE" id="PS50056"/>
    </source>
</evidence>
<keyword evidence="4" id="KW-0904">Protein phosphatase</keyword>
<evidence type="ECO:0000313" key="10">
    <source>
        <dbReference type="Proteomes" id="UP000321331"/>
    </source>
</evidence>
<evidence type="ECO:0000256" key="2">
    <source>
        <dbReference type="ARBA" id="ARBA00013064"/>
    </source>
</evidence>
<keyword evidence="5" id="KW-0862">Zinc</keyword>
<evidence type="ECO:0000256" key="5">
    <source>
        <dbReference type="PROSITE-ProRule" id="PRU00042"/>
    </source>
</evidence>
<dbReference type="Pfam" id="PF24537">
    <property type="entry name" value="zf-C2H2_fungi"/>
    <property type="match status" value="1"/>
</dbReference>
<evidence type="ECO:0000256" key="6">
    <source>
        <dbReference type="SAM" id="MobiDB-lite"/>
    </source>
</evidence>
<name>A0A5C6STE1_FUSOC</name>
<dbReference type="SMART" id="SM00195">
    <property type="entry name" value="DSPc"/>
    <property type="match status" value="1"/>
</dbReference>
<feature type="compositionally biased region" description="Low complexity" evidence="6">
    <location>
        <begin position="175"/>
        <end position="185"/>
    </location>
</feature>
<dbReference type="InterPro" id="IPR000387">
    <property type="entry name" value="Tyr_Pase_dom"/>
</dbReference>
<dbReference type="Gene3D" id="3.30.160.60">
    <property type="entry name" value="Classic Zinc Finger"/>
    <property type="match status" value="1"/>
</dbReference>
<dbReference type="InterPro" id="IPR013087">
    <property type="entry name" value="Znf_C2H2_type"/>
</dbReference>
<feature type="compositionally biased region" description="Polar residues" evidence="6">
    <location>
        <begin position="392"/>
        <end position="428"/>
    </location>
</feature>
<keyword evidence="3" id="KW-0378">Hydrolase</keyword>
<sequence>MAFPPQYREPAPGLPSIIVPTSGDRFRIHASHHHELPFSGSPAMSIPGMPPRDDVPPPLPPPRYPGFDQPSALAESMREKREYAHGSFASGYGSMNSSYHEDRPSYQRRSNTGAFGDRDEGYASYSSTDRSRESAPSGFGRLHNQFQFQSPADIHGDTLKKKLDQTRPLEKSPPRSLLSSSANDLLSRRPSAEGRFPPALSVPVQVQLPIHSRGILGSPARLTDTPIHSAISPRSTPFYHGDRSPNDSSDIDRSPRTRTKRNNSDDATSTNSYDFTGAEDMEMEDGQSLKRLHIDDAYVPGGQKRRAASPNDEHMLGMPDMSRRRDMSSRGSPQGRYTSLPRGATMPSVSTSRSNSYISNMSMSMHPAGLATANSFGRRSPVGPSPGGISPTSCNSPYTAPVSLNPSPRTSISGRGSIHSRTVSGASTRKITEVQKPGGTKVQGFFMCECCPKKPKRFETIEELNAHEAEKQYECSFCGNRFKNKNEAERHQNSLHVRRHSWSCSALSGYDRAFHDSTNRPGEADTCGYCGDEFPRSGRGPGTGALSGGNAPWHATDQDWDERIRHLQEVHKFRECNSSKKFFRADHFRQHLKHSHAGTSGKWTNMLENACSAADGHQKDLQVRPPNDESMLKGWWVLVIQDKWRISRKRAGYKKGIAGAQRKEKDQWVRIHGASIGRSAFETLAKKSISVLNSSSRWDVWKQQAGGNCEYCNLRQAHNLAEDDSTSADQAYKVFTSKDNQEDDSKPQQWEEFGHNFEPGELELLKQSIAQMALSRIDGQDELFVGGLWALRRSDSLTDRRITHVLSLVPFDISSLKNFKDEPWIDYGKDLQHQVIDIDDVEDADLLIELPKAVRFIEEGLGASWLAKDEEDGGVSLEKGVEDLDIGEKRRKKKGGVFVHCAAGKSRSVSAVIAYLLRRYPSRFDPNITPTAISDPTNSVPQTEEKRSRKDTAKEAVHAALTFVRRTRPMAEPNEGFMEQLALWWEMGCPDDIEGHPVYQRWAYKREIDENLAVGQAPTRLRFEDEETQPRDDSGLSLRCKKCRRTLVTAPFIVEHKPSDKKSSASTCQHYFVEPLSWMRGVLEQGELNGRLLCPNAKCGAGVGRYDWKGFRCSCGGWVTPAFSLQKARVDDVVKRPATQSMGIRMPPGLAPRSGNL</sequence>
<dbReference type="PROSITE" id="PS50056">
    <property type="entry name" value="TYR_PHOSPHATASE_2"/>
    <property type="match status" value="1"/>
</dbReference>
<dbReference type="GO" id="GO:0005634">
    <property type="term" value="C:nucleus"/>
    <property type="evidence" value="ECO:0007669"/>
    <property type="project" value="TreeGrafter"/>
</dbReference>
<dbReference type="GO" id="GO:0008138">
    <property type="term" value="F:protein tyrosine/serine/threonine phosphatase activity"/>
    <property type="evidence" value="ECO:0007669"/>
    <property type="project" value="TreeGrafter"/>
</dbReference>
<dbReference type="InterPro" id="IPR057026">
    <property type="entry name" value="Znf-C2H2_ascomycetes"/>
</dbReference>
<dbReference type="GO" id="GO:0008270">
    <property type="term" value="F:zinc ion binding"/>
    <property type="evidence" value="ECO:0007669"/>
    <property type="project" value="UniProtKB-KW"/>
</dbReference>
<feature type="compositionally biased region" description="Basic and acidic residues" evidence="6">
    <location>
        <begin position="943"/>
        <end position="952"/>
    </location>
</feature>
<protein>
    <recommendedName>
        <fullName evidence="2">protein-tyrosine-phosphatase</fullName>
        <ecNumber evidence="2">3.1.3.48</ecNumber>
    </recommendedName>
</protein>
<keyword evidence="5" id="KW-0479">Metal-binding</keyword>
<feature type="region of interest" description="Disordered" evidence="6">
    <location>
        <begin position="35"/>
        <end position="70"/>
    </location>
</feature>
<feature type="region of interest" description="Disordered" evidence="6">
    <location>
        <begin position="928"/>
        <end position="952"/>
    </location>
</feature>
<feature type="compositionally biased region" description="Basic and acidic residues" evidence="6">
    <location>
        <begin position="240"/>
        <end position="255"/>
    </location>
</feature>
<feature type="compositionally biased region" description="Polar residues" evidence="6">
    <location>
        <begin position="928"/>
        <end position="942"/>
    </location>
</feature>
<dbReference type="PROSITE" id="PS00028">
    <property type="entry name" value="ZINC_FINGER_C2H2_1"/>
    <property type="match status" value="1"/>
</dbReference>
<organism evidence="9 10">
    <name type="scientific">Fusarium oxysporum f. sp. cubense</name>
    <dbReference type="NCBI Taxonomy" id="61366"/>
    <lineage>
        <taxon>Eukaryota</taxon>
        <taxon>Fungi</taxon>
        <taxon>Dikarya</taxon>
        <taxon>Ascomycota</taxon>
        <taxon>Pezizomycotina</taxon>
        <taxon>Sordariomycetes</taxon>
        <taxon>Hypocreomycetidae</taxon>
        <taxon>Hypocreales</taxon>
        <taxon>Nectriaceae</taxon>
        <taxon>Fusarium</taxon>
        <taxon>Fusarium oxysporum species complex</taxon>
    </lineage>
</organism>
<dbReference type="PROSITE" id="PS50157">
    <property type="entry name" value="ZINC_FINGER_C2H2_2"/>
    <property type="match status" value="1"/>
</dbReference>
<dbReference type="InterPro" id="IPR020422">
    <property type="entry name" value="TYR_PHOSPHATASE_DUAL_dom"/>
</dbReference>
<feature type="region of interest" description="Disordered" evidence="6">
    <location>
        <begin position="217"/>
        <end position="279"/>
    </location>
</feature>
<feature type="region of interest" description="Disordered" evidence="6">
    <location>
        <begin position="165"/>
        <end position="198"/>
    </location>
</feature>
<dbReference type="Gene3D" id="3.90.190.10">
    <property type="entry name" value="Protein tyrosine phosphatase superfamily"/>
    <property type="match status" value="1"/>
</dbReference>
<dbReference type="EMBL" id="VMNF01000009">
    <property type="protein sequence ID" value="TXC01867.1"/>
    <property type="molecule type" value="Genomic_DNA"/>
</dbReference>
<dbReference type="GO" id="GO:0004725">
    <property type="term" value="F:protein tyrosine phosphatase activity"/>
    <property type="evidence" value="ECO:0007669"/>
    <property type="project" value="UniProtKB-EC"/>
</dbReference>
<proteinExistence type="inferred from homology"/>
<dbReference type="AlphaFoldDB" id="A0A5C6STE1"/>
<feature type="compositionally biased region" description="Polar residues" evidence="6">
    <location>
        <begin position="265"/>
        <end position="274"/>
    </location>
</feature>
<comment type="similarity">
    <text evidence="1">Belongs to the protein-tyrosine phosphatase family. Non-receptor class dual specificity subfamily.</text>
</comment>
<evidence type="ECO:0000313" key="9">
    <source>
        <dbReference type="EMBL" id="TXC01867.1"/>
    </source>
</evidence>
<feature type="domain" description="C2H2-type" evidence="8">
    <location>
        <begin position="473"/>
        <end position="501"/>
    </location>
</feature>
<feature type="region of interest" description="Disordered" evidence="6">
    <location>
        <begin position="371"/>
        <end position="428"/>
    </location>
</feature>
<dbReference type="PANTHER" id="PTHR45848:SF4">
    <property type="entry name" value="DUAL SPECIFICITY PROTEIN PHOSPHATASE 12"/>
    <property type="match status" value="1"/>
</dbReference>
<feature type="compositionally biased region" description="Low complexity" evidence="6">
    <location>
        <begin position="375"/>
        <end position="391"/>
    </location>
</feature>
<dbReference type="PANTHER" id="PTHR45848">
    <property type="entry name" value="DUAL SPECIFICITY PROTEIN PHOSPHATASE 12 FAMILY MEMBER"/>
    <property type="match status" value="1"/>
</dbReference>
<accession>A0A5C6STE1</accession>
<comment type="caution">
    <text evidence="9">The sequence shown here is derived from an EMBL/GenBank/DDBJ whole genome shotgun (WGS) entry which is preliminary data.</text>
</comment>
<dbReference type="SUPFAM" id="SSF52799">
    <property type="entry name" value="(Phosphotyrosine protein) phosphatases II"/>
    <property type="match status" value="1"/>
</dbReference>
<evidence type="ECO:0000256" key="4">
    <source>
        <dbReference type="ARBA" id="ARBA00022912"/>
    </source>
</evidence>
<evidence type="ECO:0000256" key="3">
    <source>
        <dbReference type="ARBA" id="ARBA00022801"/>
    </source>
</evidence>
<dbReference type="InterPro" id="IPR029021">
    <property type="entry name" value="Prot-tyrosine_phosphatase-like"/>
</dbReference>